<proteinExistence type="predicted"/>
<dbReference type="EMBL" id="JABEXW010000752">
    <property type="protein sequence ID" value="KAF4956537.1"/>
    <property type="molecule type" value="Genomic_DNA"/>
</dbReference>
<dbReference type="Gene3D" id="3.40.50.720">
    <property type="entry name" value="NAD(P)-binding Rossmann-like Domain"/>
    <property type="match status" value="1"/>
</dbReference>
<dbReference type="OrthoDB" id="1933717at2759"/>
<dbReference type="PANTHER" id="PTHR43975:SF2">
    <property type="entry name" value="EG:BACR7A4.14 PROTEIN-RELATED"/>
    <property type="match status" value="1"/>
</dbReference>
<dbReference type="PRINTS" id="PR00081">
    <property type="entry name" value="GDHRDH"/>
</dbReference>
<dbReference type="SUPFAM" id="SSF51735">
    <property type="entry name" value="NAD(P)-binding Rossmann-fold domains"/>
    <property type="match status" value="1"/>
</dbReference>
<reference evidence="1" key="1">
    <citation type="journal article" date="2020" name="BMC Genomics">
        <title>Correction to: Identification and distribution of gene clusters required for synthesis of sphingolipid metabolism inhibitors in diverse species of the filamentous fungus Fusarium.</title>
        <authorList>
            <person name="Kim H.S."/>
            <person name="Lohmar J.M."/>
            <person name="Busman M."/>
            <person name="Brown D.W."/>
            <person name="Naumann T.A."/>
            <person name="Divon H.H."/>
            <person name="Lysoe E."/>
            <person name="Uhlig S."/>
            <person name="Proctor R.H."/>
        </authorList>
    </citation>
    <scope>NUCLEOTIDE SEQUENCE</scope>
    <source>
        <strain evidence="1">NRRL 20472</strain>
    </source>
</reference>
<evidence type="ECO:0000313" key="2">
    <source>
        <dbReference type="Proteomes" id="UP000622797"/>
    </source>
</evidence>
<evidence type="ECO:0008006" key="3">
    <source>
        <dbReference type="Google" id="ProtNLM"/>
    </source>
</evidence>
<dbReference type="AlphaFoldDB" id="A0A8H4WZR9"/>
<dbReference type="Pfam" id="PF00106">
    <property type="entry name" value="adh_short"/>
    <property type="match status" value="1"/>
</dbReference>
<name>A0A8H4WZR9_9HYPO</name>
<accession>A0A8H4WZR9</accession>
<dbReference type="PANTHER" id="PTHR43975">
    <property type="entry name" value="ZGC:101858"/>
    <property type="match status" value="1"/>
</dbReference>
<dbReference type="Proteomes" id="UP000622797">
    <property type="component" value="Unassembled WGS sequence"/>
</dbReference>
<gene>
    <name evidence="1" type="ORF">FSARC_11539</name>
</gene>
<organism evidence="1 2">
    <name type="scientific">Fusarium sarcochroum</name>
    <dbReference type="NCBI Taxonomy" id="1208366"/>
    <lineage>
        <taxon>Eukaryota</taxon>
        <taxon>Fungi</taxon>
        <taxon>Dikarya</taxon>
        <taxon>Ascomycota</taxon>
        <taxon>Pezizomycotina</taxon>
        <taxon>Sordariomycetes</taxon>
        <taxon>Hypocreomycetidae</taxon>
        <taxon>Hypocreales</taxon>
        <taxon>Nectriaceae</taxon>
        <taxon>Fusarium</taxon>
        <taxon>Fusarium lateritium species complex</taxon>
    </lineage>
</organism>
<sequence length="302" mass="32943">MQNRYESSGGAFTAKHRSTTYDFISPLQFDLSGKHVLVTGTAWESGVGFATATAFARAGASIIAVVDLHPVPADLISKLKSVALATGRPEPTVLTSGVDIAKPESVQAMYESLSQGLKGRLDILVNNAAHMEPYESFLDSDPEVFWRTWEVNIHGLINMARIFLPLQLASHASAGGLCTMINLASSGALSVRPGSSAYRTSKLAVLRWTEALQTEYADQGLLAYCVNPGAIKTEITKTAPDSVRNRFPDQPDVAGDTIVWLGADRKEWLGGRYISCVWDMEEVMQKKDEIVSEDKLKLKMTF</sequence>
<evidence type="ECO:0000313" key="1">
    <source>
        <dbReference type="EMBL" id="KAF4956537.1"/>
    </source>
</evidence>
<dbReference type="CDD" id="cd05233">
    <property type="entry name" value="SDR_c"/>
    <property type="match status" value="1"/>
</dbReference>
<comment type="caution">
    <text evidence="1">The sequence shown here is derived from an EMBL/GenBank/DDBJ whole genome shotgun (WGS) entry which is preliminary data.</text>
</comment>
<dbReference type="InterPro" id="IPR036291">
    <property type="entry name" value="NAD(P)-bd_dom_sf"/>
</dbReference>
<protein>
    <recommendedName>
        <fullName evidence="3">NAD(P)-binding protein</fullName>
    </recommendedName>
</protein>
<dbReference type="InterPro" id="IPR002347">
    <property type="entry name" value="SDR_fam"/>
</dbReference>
<keyword evidence="2" id="KW-1185">Reference proteome</keyword>
<reference evidence="1" key="2">
    <citation type="submission" date="2020-05" db="EMBL/GenBank/DDBJ databases">
        <authorList>
            <person name="Kim H.-S."/>
            <person name="Proctor R.H."/>
            <person name="Brown D.W."/>
        </authorList>
    </citation>
    <scope>NUCLEOTIDE SEQUENCE</scope>
    <source>
        <strain evidence="1">NRRL 20472</strain>
    </source>
</reference>